<feature type="transmembrane region" description="Helical" evidence="7">
    <location>
        <begin position="142"/>
        <end position="162"/>
    </location>
</feature>
<dbReference type="PANTHER" id="PTHR30193">
    <property type="entry name" value="ABC TRANSPORTER PERMEASE PROTEIN"/>
    <property type="match status" value="1"/>
</dbReference>
<dbReference type="STRING" id="675864.SAMN04489747_0462"/>
<gene>
    <name evidence="9" type="ORF">SAMN04489747_0462</name>
</gene>
<keyword evidence="6 7" id="KW-0472">Membrane</keyword>
<evidence type="ECO:0000256" key="3">
    <source>
        <dbReference type="ARBA" id="ARBA00022475"/>
    </source>
</evidence>
<protein>
    <submittedName>
        <fullName evidence="9">Carbohydrate ABC transporter membrane protein 1, CUT1 family</fullName>
    </submittedName>
</protein>
<dbReference type="CDD" id="cd06261">
    <property type="entry name" value="TM_PBP2"/>
    <property type="match status" value="1"/>
</dbReference>
<feature type="domain" description="ABC transmembrane type-1" evidence="8">
    <location>
        <begin position="99"/>
        <end position="316"/>
    </location>
</feature>
<evidence type="ECO:0000256" key="4">
    <source>
        <dbReference type="ARBA" id="ARBA00022692"/>
    </source>
</evidence>
<dbReference type="RefSeq" id="WP_090590242.1">
    <property type="nucleotide sequence ID" value="NZ_LT629688.1"/>
</dbReference>
<dbReference type="Pfam" id="PF00528">
    <property type="entry name" value="BPD_transp_1"/>
    <property type="match status" value="1"/>
</dbReference>
<dbReference type="Gene3D" id="1.10.3720.10">
    <property type="entry name" value="MetI-like"/>
    <property type="match status" value="1"/>
</dbReference>
<dbReference type="GO" id="GO:0005886">
    <property type="term" value="C:plasma membrane"/>
    <property type="evidence" value="ECO:0007669"/>
    <property type="project" value="UniProtKB-SubCell"/>
</dbReference>
<keyword evidence="2 7" id="KW-0813">Transport</keyword>
<keyword evidence="10" id="KW-1185">Reference proteome</keyword>
<reference evidence="9 10" key="1">
    <citation type="submission" date="2016-10" db="EMBL/GenBank/DDBJ databases">
        <authorList>
            <person name="de Groot N.N."/>
        </authorList>
    </citation>
    <scope>NUCLEOTIDE SEQUENCE [LARGE SCALE GENOMIC DNA]</scope>
    <source>
        <strain evidence="9 10">MON 2.2</strain>
    </source>
</reference>
<dbReference type="AlphaFoldDB" id="A0A1G6SZK4"/>
<name>A0A1G6SZK4_9ACTN</name>
<dbReference type="SUPFAM" id="SSF161098">
    <property type="entry name" value="MetI-like"/>
    <property type="match status" value="1"/>
</dbReference>
<dbReference type="GO" id="GO:0055085">
    <property type="term" value="P:transmembrane transport"/>
    <property type="evidence" value="ECO:0007669"/>
    <property type="project" value="InterPro"/>
</dbReference>
<dbReference type="InterPro" id="IPR035906">
    <property type="entry name" value="MetI-like_sf"/>
</dbReference>
<organism evidence="9 10">
    <name type="scientific">Auraticoccus monumenti</name>
    <dbReference type="NCBI Taxonomy" id="675864"/>
    <lineage>
        <taxon>Bacteria</taxon>
        <taxon>Bacillati</taxon>
        <taxon>Actinomycetota</taxon>
        <taxon>Actinomycetes</taxon>
        <taxon>Propionibacteriales</taxon>
        <taxon>Propionibacteriaceae</taxon>
        <taxon>Auraticoccus</taxon>
    </lineage>
</organism>
<evidence type="ECO:0000256" key="6">
    <source>
        <dbReference type="ARBA" id="ARBA00023136"/>
    </source>
</evidence>
<accession>A0A1G6SZK4</accession>
<dbReference type="OrthoDB" id="4053402at2"/>
<dbReference type="InterPro" id="IPR000515">
    <property type="entry name" value="MetI-like"/>
</dbReference>
<keyword evidence="5 7" id="KW-1133">Transmembrane helix</keyword>
<comment type="subcellular location">
    <subcellularLocation>
        <location evidence="1 7">Cell membrane</location>
        <topology evidence="1 7">Multi-pass membrane protein</topology>
    </subcellularLocation>
</comment>
<feature type="transmembrane region" description="Helical" evidence="7">
    <location>
        <begin position="43"/>
        <end position="70"/>
    </location>
</feature>
<evidence type="ECO:0000259" key="8">
    <source>
        <dbReference type="PROSITE" id="PS50928"/>
    </source>
</evidence>
<dbReference type="Proteomes" id="UP000198546">
    <property type="component" value="Chromosome i"/>
</dbReference>
<evidence type="ECO:0000256" key="7">
    <source>
        <dbReference type="RuleBase" id="RU363032"/>
    </source>
</evidence>
<keyword evidence="3" id="KW-1003">Cell membrane</keyword>
<feature type="transmembrane region" description="Helical" evidence="7">
    <location>
        <begin position="188"/>
        <end position="212"/>
    </location>
</feature>
<dbReference type="PROSITE" id="PS50928">
    <property type="entry name" value="ABC_TM1"/>
    <property type="match status" value="1"/>
</dbReference>
<sequence length="331" mass="36029">MTDTSAYPAHTPVAVTAARTEVDVRAGDRPPKARKPRLGRDSVAGYALLLPWMIGFVGLTVGPMVVSLYLSFTRYNLFGDPKWVGLDNYVRLFTNDPTYLQSVQVTAIYVFLGTPIKLAAALAVAMMLNYHDRGSAFFRSAFYAPSLIGASVSVAIVWRAMFNSEGPVDTGLGAIGLDLGGWVGNVKLVLPMMIILAVWQFGAPMVIFLAGLKQVPKELYEAADVDGASPVSKFFRVTLPMLSPVIFFNLLLETINAFQVFSSAYIISNGSGGPAGQTNFYTLYLYSRAFSDRQMGYASAMAWVLLIVVAIIAAVLFRTSRSWVHYGGDNK</sequence>
<dbReference type="EMBL" id="LT629688">
    <property type="protein sequence ID" value="SDD21647.1"/>
    <property type="molecule type" value="Genomic_DNA"/>
</dbReference>
<keyword evidence="4 7" id="KW-0812">Transmembrane</keyword>
<evidence type="ECO:0000313" key="10">
    <source>
        <dbReference type="Proteomes" id="UP000198546"/>
    </source>
</evidence>
<evidence type="ECO:0000256" key="2">
    <source>
        <dbReference type="ARBA" id="ARBA00022448"/>
    </source>
</evidence>
<dbReference type="PANTHER" id="PTHR30193:SF1">
    <property type="entry name" value="ABC TRANSPORTER PERMEASE PROTEIN YESP-RELATED"/>
    <property type="match status" value="1"/>
</dbReference>
<feature type="transmembrane region" description="Helical" evidence="7">
    <location>
        <begin position="107"/>
        <end position="130"/>
    </location>
</feature>
<dbReference type="InterPro" id="IPR051393">
    <property type="entry name" value="ABC_transporter_permease"/>
</dbReference>
<evidence type="ECO:0000313" key="9">
    <source>
        <dbReference type="EMBL" id="SDD21647.1"/>
    </source>
</evidence>
<evidence type="ECO:0000256" key="1">
    <source>
        <dbReference type="ARBA" id="ARBA00004651"/>
    </source>
</evidence>
<comment type="similarity">
    <text evidence="7">Belongs to the binding-protein-dependent transport system permease family.</text>
</comment>
<proteinExistence type="inferred from homology"/>
<evidence type="ECO:0000256" key="5">
    <source>
        <dbReference type="ARBA" id="ARBA00022989"/>
    </source>
</evidence>
<feature type="transmembrane region" description="Helical" evidence="7">
    <location>
        <begin position="295"/>
        <end position="317"/>
    </location>
</feature>